<evidence type="ECO:0000313" key="3">
    <source>
        <dbReference type="Proteomes" id="UP001308005"/>
    </source>
</evidence>
<evidence type="ECO:0000313" key="2">
    <source>
        <dbReference type="EMBL" id="MEB4589605.1"/>
    </source>
</evidence>
<dbReference type="InterPro" id="IPR036105">
    <property type="entry name" value="DiNase_FeMo-co_biosyn_sf"/>
</dbReference>
<dbReference type="SUPFAM" id="SSF53146">
    <property type="entry name" value="Nitrogenase accessory factor-like"/>
    <property type="match status" value="1"/>
</dbReference>
<feature type="compositionally biased region" description="Basic residues" evidence="1">
    <location>
        <begin position="123"/>
        <end position="133"/>
    </location>
</feature>
<evidence type="ECO:0000256" key="1">
    <source>
        <dbReference type="SAM" id="MobiDB-lite"/>
    </source>
</evidence>
<dbReference type="EMBL" id="JAYMYJ010000012">
    <property type="protein sequence ID" value="MEB4589605.1"/>
    <property type="molecule type" value="Genomic_DNA"/>
</dbReference>
<protein>
    <submittedName>
        <fullName evidence="2">Nitrogen fixation protein</fullName>
    </submittedName>
</protein>
<accession>A0ABU6CRZ9</accession>
<gene>
    <name evidence="2" type="ORF">VSS37_01305</name>
</gene>
<organism evidence="2 3">
    <name type="scientific">Candidatus Thiothrix phosphatis</name>
    <dbReference type="NCBI Taxonomy" id="3112415"/>
    <lineage>
        <taxon>Bacteria</taxon>
        <taxon>Pseudomonadati</taxon>
        <taxon>Pseudomonadota</taxon>
        <taxon>Gammaproteobacteria</taxon>
        <taxon>Thiotrichales</taxon>
        <taxon>Thiotrichaceae</taxon>
        <taxon>Thiothrix</taxon>
    </lineage>
</organism>
<name>A0ABU6CRZ9_9GAMM</name>
<dbReference type="Proteomes" id="UP001308005">
    <property type="component" value="Unassembled WGS sequence"/>
</dbReference>
<comment type="caution">
    <text evidence="2">The sequence shown here is derived from an EMBL/GenBank/DDBJ whole genome shotgun (WGS) entry which is preliminary data.</text>
</comment>
<sequence>MKVGPMKIGVSSQNFRTITGHAGKGRRFIIFEAPDCADVHETGRLDLPKEMSLHEWDGHGEHPLFELDYLITSSCGDSFINKMGSRGVMVRVTSETDPAVAAKALLVGTLPEGAPQAHDHSHEHHHHGHHHQT</sequence>
<reference evidence="3" key="1">
    <citation type="submission" date="2023-07" db="EMBL/GenBank/DDBJ databases">
        <title>The carbon used by Thiothrix.</title>
        <authorList>
            <person name="Chen L."/>
        </authorList>
    </citation>
    <scope>NUCLEOTIDE SEQUENCE [LARGE SCALE GENOMIC DNA]</scope>
</reference>
<proteinExistence type="predicted"/>
<keyword evidence="3" id="KW-1185">Reference proteome</keyword>
<feature type="region of interest" description="Disordered" evidence="1">
    <location>
        <begin position="112"/>
        <end position="133"/>
    </location>
</feature>
<dbReference type="RefSeq" id="WP_324692794.1">
    <property type="nucleotide sequence ID" value="NZ_JAYMYJ010000012.1"/>
</dbReference>
<dbReference type="Gene3D" id="3.30.420.130">
    <property type="entry name" value="Dinitrogenase iron-molybdenum cofactor biosynthesis domain"/>
    <property type="match status" value="1"/>
</dbReference>